<keyword evidence="3" id="KW-1185">Reference proteome</keyword>
<feature type="region of interest" description="Disordered" evidence="1">
    <location>
        <begin position="23"/>
        <end position="70"/>
    </location>
</feature>
<reference evidence="2 3" key="1">
    <citation type="submission" date="2023-07" db="EMBL/GenBank/DDBJ databases">
        <title>Functional and genomic diversity of the sorghum phyllosphere microbiome.</title>
        <authorList>
            <person name="Shade A."/>
        </authorList>
    </citation>
    <scope>NUCLEOTIDE SEQUENCE [LARGE SCALE GENOMIC DNA]</scope>
    <source>
        <strain evidence="2 3">SORGH_AS_1064</strain>
    </source>
</reference>
<protein>
    <submittedName>
        <fullName evidence="2">Uncharacterized protein</fullName>
    </submittedName>
</protein>
<name>A0ABU0TMN0_9FLAO</name>
<proteinExistence type="predicted"/>
<accession>A0ABU0TMN0</accession>
<feature type="compositionally biased region" description="Gly residues" evidence="1">
    <location>
        <begin position="48"/>
        <end position="61"/>
    </location>
</feature>
<dbReference type="RefSeq" id="WP_307452470.1">
    <property type="nucleotide sequence ID" value="NZ_JAUTAL010000001.1"/>
</dbReference>
<evidence type="ECO:0000313" key="3">
    <source>
        <dbReference type="Proteomes" id="UP001225072"/>
    </source>
</evidence>
<evidence type="ECO:0000313" key="2">
    <source>
        <dbReference type="EMBL" id="MDQ1098305.1"/>
    </source>
</evidence>
<comment type="caution">
    <text evidence="2">The sequence shown here is derived from an EMBL/GenBank/DDBJ whole genome shotgun (WGS) entry which is preliminary data.</text>
</comment>
<dbReference type="EMBL" id="JAUTAL010000001">
    <property type="protein sequence ID" value="MDQ1098305.1"/>
    <property type="molecule type" value="Genomic_DNA"/>
</dbReference>
<evidence type="ECO:0000256" key="1">
    <source>
        <dbReference type="SAM" id="MobiDB-lite"/>
    </source>
</evidence>
<gene>
    <name evidence="2" type="ORF">QE404_003452</name>
</gene>
<dbReference type="Proteomes" id="UP001225072">
    <property type="component" value="Unassembled WGS sequence"/>
</dbReference>
<sequence length="70" mass="7050">MIQFILMLFGLAFGNHNSNTSCNNNGDTTTIQTADNPGSGITPDPGTGEPGEGSGPIGGNTGQLPPPPRP</sequence>
<organism evidence="2 3">
    <name type="scientific">Chryseobacterium camelliae</name>
    <dbReference type="NCBI Taxonomy" id="1265445"/>
    <lineage>
        <taxon>Bacteria</taxon>
        <taxon>Pseudomonadati</taxon>
        <taxon>Bacteroidota</taxon>
        <taxon>Flavobacteriia</taxon>
        <taxon>Flavobacteriales</taxon>
        <taxon>Weeksellaceae</taxon>
        <taxon>Chryseobacterium group</taxon>
        <taxon>Chryseobacterium</taxon>
    </lineage>
</organism>